<accession>A0AAU8KB59</accession>
<organism evidence="3">
    <name type="scientific">Streptomyces sp. JL1001</name>
    <dbReference type="NCBI Taxonomy" id="3078227"/>
    <lineage>
        <taxon>Bacteria</taxon>
        <taxon>Bacillati</taxon>
        <taxon>Actinomycetota</taxon>
        <taxon>Actinomycetes</taxon>
        <taxon>Kitasatosporales</taxon>
        <taxon>Streptomycetaceae</taxon>
        <taxon>Streptomyces</taxon>
    </lineage>
</organism>
<keyword evidence="2" id="KW-0812">Transmembrane</keyword>
<dbReference type="AlphaFoldDB" id="A0AAU8KB59"/>
<proteinExistence type="predicted"/>
<feature type="transmembrane region" description="Helical" evidence="2">
    <location>
        <begin position="106"/>
        <end position="126"/>
    </location>
</feature>
<dbReference type="EMBL" id="CP136798">
    <property type="protein sequence ID" value="XCN12263.1"/>
    <property type="molecule type" value="Genomic_DNA"/>
</dbReference>
<reference evidence="3" key="1">
    <citation type="submission" date="2023-10" db="EMBL/GenBank/DDBJ databases">
        <title>Complete genome sequence of Streptomyces sp. JL1001.</title>
        <authorList>
            <person name="Jiang L."/>
        </authorList>
    </citation>
    <scope>NUCLEOTIDE SEQUENCE</scope>
    <source>
        <strain evidence="3">JL1001</strain>
    </source>
</reference>
<evidence type="ECO:0000256" key="1">
    <source>
        <dbReference type="SAM" id="MobiDB-lite"/>
    </source>
</evidence>
<feature type="region of interest" description="Disordered" evidence="1">
    <location>
        <begin position="220"/>
        <end position="290"/>
    </location>
</feature>
<evidence type="ECO:0000256" key="2">
    <source>
        <dbReference type="SAM" id="Phobius"/>
    </source>
</evidence>
<feature type="compositionally biased region" description="Basic and acidic residues" evidence="1">
    <location>
        <begin position="220"/>
        <end position="236"/>
    </location>
</feature>
<feature type="compositionally biased region" description="Basic and acidic residues" evidence="1">
    <location>
        <begin position="272"/>
        <end position="281"/>
    </location>
</feature>
<name>A0AAU8KB59_9ACTN</name>
<feature type="compositionally biased region" description="Low complexity" evidence="1">
    <location>
        <begin position="247"/>
        <end position="267"/>
    </location>
</feature>
<sequence length="290" mass="31589">MDGWIRFWTAVWVGWIALSGRAIDLVLCTTPVKPPALPEKPKGEAQQPAEDAEKPVEEAGEEATNTPPEKTEKRKTTPTKGSPALRIFCLVLAIGFIYGLPWTTRIAVAAAVAWTVTAIALGFIATRKPKEKQSAKGESDDQEQPEQETQTPEQHPSELLPLPYVAILLNEAYTKGSGVHLAYLAKRLSRTSLMGLPATPWKTHHVRALLARHGVRVRDGVRVPPKGGREGVHQEDFPPLPPPPLGDPVVGGVVAGQPNNNNVGNTPSRPFRITDDPDNPARHLVHHERA</sequence>
<gene>
    <name evidence="3" type="ORF">R1Y80_00820</name>
</gene>
<evidence type="ECO:0000313" key="3">
    <source>
        <dbReference type="EMBL" id="XCN12263.1"/>
    </source>
</evidence>
<keyword evidence="2" id="KW-1133">Transmembrane helix</keyword>
<keyword evidence="2" id="KW-0472">Membrane</keyword>
<feature type="transmembrane region" description="Helical" evidence="2">
    <location>
        <begin position="83"/>
        <end position="100"/>
    </location>
</feature>
<protein>
    <submittedName>
        <fullName evidence="3">Uncharacterized protein</fullName>
    </submittedName>
</protein>
<feature type="region of interest" description="Disordered" evidence="1">
    <location>
        <begin position="36"/>
        <end position="80"/>
    </location>
</feature>
<feature type="region of interest" description="Disordered" evidence="1">
    <location>
        <begin position="129"/>
        <end position="157"/>
    </location>
</feature>
<dbReference type="RefSeq" id="WP_354596092.1">
    <property type="nucleotide sequence ID" value="NZ_CP136798.1"/>
</dbReference>
<feature type="compositionally biased region" description="Low complexity" evidence="1">
    <location>
        <begin position="147"/>
        <end position="157"/>
    </location>
</feature>